<feature type="binding site" evidence="8">
    <location>
        <position position="267"/>
    </location>
    <ligand>
        <name>Zn(2+)</name>
        <dbReference type="ChEBI" id="CHEBI:29105"/>
        <note>catalytic</note>
    </ligand>
</feature>
<sequence length="331" mass="38906">MPSWLPSIPYPPPDQPGYWDPVTATLQWCEEDYYATYYSAEIINTLTNLMFIYLAYRGVQSCRKQGHDTVFEVAYYGYFLVGFGSFMFHTTLKYPWQLVDELNMIYTTCLMAYASLSYSRPANHQIALGIFFSLFCAGITVYYHYLQDPVFHQTVYALLTVFIVFRSIYSMEFSLRPSLRKSEEEHRLERKKQNLPVLSKEEQEYENKRDLDILKELWFFVVFGITVFVGGFGIWALDNTYCSTLRQWRRNIGMPWGFVLEGHGWWHLMTGLGAYCYILWAIHLRHILNGDQEHFRLVWDKIYHLPEVVRVSEPPAKGNGKIANGDMKKLN</sequence>
<dbReference type="GO" id="GO:0046514">
    <property type="term" value="P:ceramide catabolic process"/>
    <property type="evidence" value="ECO:0007669"/>
    <property type="project" value="TreeGrafter"/>
</dbReference>
<keyword evidence="7" id="KW-0106">Calcium</keyword>
<name>A0A0D1XFI3_9EURO</name>
<reference evidence="10 11" key="1">
    <citation type="submission" date="2015-01" db="EMBL/GenBank/DDBJ databases">
        <title>The Genome Sequence of Exophiala sideris CBS121828.</title>
        <authorList>
            <consortium name="The Broad Institute Genomics Platform"/>
            <person name="Cuomo C."/>
            <person name="de Hoog S."/>
            <person name="Gorbushina A."/>
            <person name="Stielow B."/>
            <person name="Teixiera M."/>
            <person name="Abouelleil A."/>
            <person name="Chapman S.B."/>
            <person name="Priest M."/>
            <person name="Young S.K."/>
            <person name="Wortman J."/>
            <person name="Nusbaum C."/>
            <person name="Birren B."/>
        </authorList>
    </citation>
    <scope>NUCLEOTIDE SEQUENCE [LARGE SCALE GENOMIC DNA]</scope>
    <source>
        <strain evidence="10 11">CBS 121828</strain>
    </source>
</reference>
<evidence type="ECO:0000256" key="1">
    <source>
        <dbReference type="ARBA" id="ARBA00004141"/>
    </source>
</evidence>
<dbReference type="GO" id="GO:0046513">
    <property type="term" value="P:ceramide biosynthetic process"/>
    <property type="evidence" value="ECO:0007669"/>
    <property type="project" value="TreeGrafter"/>
</dbReference>
<evidence type="ECO:0000256" key="2">
    <source>
        <dbReference type="ARBA" id="ARBA00009780"/>
    </source>
</evidence>
<keyword evidence="5 9" id="KW-1133">Transmembrane helix</keyword>
<evidence type="ECO:0000256" key="8">
    <source>
        <dbReference type="PIRSR" id="PIRSR608901-2"/>
    </source>
</evidence>
<feature type="transmembrane region" description="Helical" evidence="9">
    <location>
        <begin position="76"/>
        <end position="96"/>
    </location>
</feature>
<proteinExistence type="inferred from homology"/>
<feature type="transmembrane region" description="Helical" evidence="9">
    <location>
        <begin position="151"/>
        <end position="169"/>
    </location>
</feature>
<feature type="transmembrane region" description="Helical" evidence="9">
    <location>
        <begin position="126"/>
        <end position="145"/>
    </location>
</feature>
<dbReference type="EMBL" id="KN846951">
    <property type="protein sequence ID" value="KIV86886.1"/>
    <property type="molecule type" value="Genomic_DNA"/>
</dbReference>
<comment type="subcellular location">
    <subcellularLocation>
        <location evidence="1">Membrane</location>
        <topology evidence="1">Multi-pass membrane protein</topology>
    </subcellularLocation>
</comment>
<keyword evidence="6 9" id="KW-0472">Membrane</keyword>
<feature type="transmembrane region" description="Helical" evidence="9">
    <location>
        <begin position="264"/>
        <end position="282"/>
    </location>
</feature>
<feature type="binding site" evidence="8">
    <location>
        <position position="263"/>
    </location>
    <ligand>
        <name>Zn(2+)</name>
        <dbReference type="ChEBI" id="CHEBI:29105"/>
        <note>catalytic</note>
    </ligand>
</feature>
<evidence type="ECO:0000256" key="4">
    <source>
        <dbReference type="ARBA" id="ARBA00022801"/>
    </source>
</evidence>
<dbReference type="AlphaFoldDB" id="A0A0D1XFI3"/>
<dbReference type="Proteomes" id="UP000053599">
    <property type="component" value="Unassembled WGS sequence"/>
</dbReference>
<dbReference type="GO" id="GO:0016811">
    <property type="term" value="F:hydrolase activity, acting on carbon-nitrogen (but not peptide) bonds, in linear amides"/>
    <property type="evidence" value="ECO:0007669"/>
    <property type="project" value="InterPro"/>
</dbReference>
<evidence type="ECO:0008006" key="12">
    <source>
        <dbReference type="Google" id="ProtNLM"/>
    </source>
</evidence>
<comment type="cofactor">
    <cofactor evidence="8">
        <name>Zn(2+)</name>
        <dbReference type="ChEBI" id="CHEBI:29105"/>
    </cofactor>
</comment>
<feature type="transmembrane region" description="Helical" evidence="9">
    <location>
        <begin position="217"/>
        <end position="237"/>
    </location>
</feature>
<dbReference type="PANTHER" id="PTHR46187">
    <property type="entry name" value="ALKALINE CERAMIDASE 3"/>
    <property type="match status" value="1"/>
</dbReference>
<dbReference type="InterPro" id="IPR008901">
    <property type="entry name" value="ACER"/>
</dbReference>
<keyword evidence="7" id="KW-0479">Metal-binding</keyword>
<feature type="binding site" evidence="7">
    <location>
        <position position="41"/>
    </location>
    <ligand>
        <name>Ca(2+)</name>
        <dbReference type="ChEBI" id="CHEBI:29108"/>
    </ligand>
</feature>
<dbReference type="HOGENOM" id="CLU_063293_2_0_1"/>
<feature type="binding site" evidence="7">
    <location>
        <position position="28"/>
    </location>
    <ligand>
        <name>Ca(2+)</name>
        <dbReference type="ChEBI" id="CHEBI:29108"/>
    </ligand>
</feature>
<organism evidence="10 11">
    <name type="scientific">Exophiala sideris</name>
    <dbReference type="NCBI Taxonomy" id="1016849"/>
    <lineage>
        <taxon>Eukaryota</taxon>
        <taxon>Fungi</taxon>
        <taxon>Dikarya</taxon>
        <taxon>Ascomycota</taxon>
        <taxon>Pezizomycotina</taxon>
        <taxon>Eurotiomycetes</taxon>
        <taxon>Chaetothyriomycetidae</taxon>
        <taxon>Chaetothyriales</taxon>
        <taxon>Herpotrichiellaceae</taxon>
        <taxon>Exophiala</taxon>
    </lineage>
</organism>
<feature type="transmembrane region" description="Helical" evidence="9">
    <location>
        <begin position="102"/>
        <end position="119"/>
    </location>
</feature>
<evidence type="ECO:0000313" key="11">
    <source>
        <dbReference type="Proteomes" id="UP000053599"/>
    </source>
</evidence>
<dbReference type="STRING" id="1016849.A0A0D1XFI3"/>
<dbReference type="Pfam" id="PF05875">
    <property type="entry name" value="Ceramidase"/>
    <property type="match status" value="1"/>
</dbReference>
<dbReference type="OrthoDB" id="187171at2759"/>
<evidence type="ECO:0000256" key="5">
    <source>
        <dbReference type="ARBA" id="ARBA00022989"/>
    </source>
</evidence>
<feature type="binding site" evidence="8">
    <location>
        <position position="89"/>
    </location>
    <ligand>
        <name>Zn(2+)</name>
        <dbReference type="ChEBI" id="CHEBI:29105"/>
        <note>catalytic</note>
    </ligand>
</feature>
<evidence type="ECO:0000256" key="9">
    <source>
        <dbReference type="SAM" id="Phobius"/>
    </source>
</evidence>
<protein>
    <recommendedName>
        <fullName evidence="12">Alkaline ceramidase 3</fullName>
    </recommendedName>
</protein>
<feature type="binding site" evidence="7">
    <location>
        <position position="30"/>
    </location>
    <ligand>
        <name>Ca(2+)</name>
        <dbReference type="ChEBI" id="CHEBI:29108"/>
    </ligand>
</feature>
<dbReference type="PANTHER" id="PTHR46187:SF3">
    <property type="entry name" value="ALKALINE CERAMIDASE 3"/>
    <property type="match status" value="1"/>
</dbReference>
<dbReference type="GO" id="GO:0046872">
    <property type="term" value="F:metal ion binding"/>
    <property type="evidence" value="ECO:0007669"/>
    <property type="project" value="UniProtKB-KW"/>
</dbReference>
<keyword evidence="8" id="KW-0862">Zinc</keyword>
<dbReference type="GO" id="GO:0005789">
    <property type="term" value="C:endoplasmic reticulum membrane"/>
    <property type="evidence" value="ECO:0007669"/>
    <property type="project" value="TreeGrafter"/>
</dbReference>
<evidence type="ECO:0000256" key="3">
    <source>
        <dbReference type="ARBA" id="ARBA00022692"/>
    </source>
</evidence>
<evidence type="ECO:0000256" key="7">
    <source>
        <dbReference type="PIRSR" id="PIRSR608901-1"/>
    </source>
</evidence>
<keyword evidence="4" id="KW-0378">Hydrolase</keyword>
<accession>A0A0D1XFI3</accession>
<evidence type="ECO:0000256" key="6">
    <source>
        <dbReference type="ARBA" id="ARBA00023136"/>
    </source>
</evidence>
<feature type="transmembrane region" description="Helical" evidence="9">
    <location>
        <begin position="35"/>
        <end position="56"/>
    </location>
</feature>
<evidence type="ECO:0000313" key="10">
    <source>
        <dbReference type="EMBL" id="KIV86886.1"/>
    </source>
</evidence>
<gene>
    <name evidence="10" type="ORF">PV11_02468</name>
</gene>
<comment type="similarity">
    <text evidence="2">Belongs to the alkaline ceramidase family.</text>
</comment>
<keyword evidence="3 9" id="KW-0812">Transmembrane</keyword>